<proteinExistence type="inferred from homology"/>
<gene>
    <name evidence="10" type="ORF">BCL65_104136</name>
</gene>
<dbReference type="InterPro" id="IPR003738">
    <property type="entry name" value="SRAP"/>
</dbReference>
<evidence type="ECO:0000256" key="1">
    <source>
        <dbReference type="ARBA" id="ARBA00008136"/>
    </source>
</evidence>
<organism evidence="10 11">
    <name type="scientific">Isoptericola halotolerans</name>
    <dbReference type="NCBI Taxonomy" id="300560"/>
    <lineage>
        <taxon>Bacteria</taxon>
        <taxon>Bacillati</taxon>
        <taxon>Actinomycetota</taxon>
        <taxon>Actinomycetes</taxon>
        <taxon>Micrococcales</taxon>
        <taxon>Promicromonosporaceae</taxon>
        <taxon>Isoptericola</taxon>
    </lineage>
</organism>
<evidence type="ECO:0000256" key="8">
    <source>
        <dbReference type="RuleBase" id="RU364100"/>
    </source>
</evidence>
<evidence type="ECO:0000256" key="6">
    <source>
        <dbReference type="ARBA" id="ARBA00023125"/>
    </source>
</evidence>
<keyword evidence="3" id="KW-0227">DNA damage</keyword>
<dbReference type="RefSeq" id="WP_106266710.1">
    <property type="nucleotide sequence ID" value="NZ_PVTX01000004.1"/>
</dbReference>
<dbReference type="SUPFAM" id="SSF143081">
    <property type="entry name" value="BB1717-like"/>
    <property type="match status" value="1"/>
</dbReference>
<comment type="similarity">
    <text evidence="1 8">Belongs to the SOS response-associated peptidase family.</text>
</comment>
<evidence type="ECO:0000313" key="11">
    <source>
        <dbReference type="Proteomes" id="UP000239895"/>
    </source>
</evidence>
<dbReference type="Proteomes" id="UP000239895">
    <property type="component" value="Unassembled WGS sequence"/>
</dbReference>
<evidence type="ECO:0000256" key="5">
    <source>
        <dbReference type="ARBA" id="ARBA00023124"/>
    </source>
</evidence>
<keyword evidence="7" id="KW-0456">Lyase</keyword>
<keyword evidence="5" id="KW-0190">Covalent protein-DNA linkage</keyword>
<dbReference type="Gene3D" id="3.90.1680.10">
    <property type="entry name" value="SOS response associated peptidase-like"/>
    <property type="match status" value="1"/>
</dbReference>
<dbReference type="Pfam" id="PF02586">
    <property type="entry name" value="SRAP"/>
    <property type="match status" value="1"/>
</dbReference>
<dbReference type="PANTHER" id="PTHR13604">
    <property type="entry name" value="DC12-RELATED"/>
    <property type="match status" value="1"/>
</dbReference>
<evidence type="ECO:0000256" key="9">
    <source>
        <dbReference type="SAM" id="MobiDB-lite"/>
    </source>
</evidence>
<keyword evidence="2 8" id="KW-0645">Protease</keyword>
<sequence>MCGRYASFTDSQALADDLAIAEIAEDARVLGPRWNVAPTDDVRIVVERPRRERLADGSTTAGEITRSLQAARWGLVPSWAKDPGVGARMINARSETLLDKPAFAKPLGVRRCLVPADGYYEWRRLDLPTATKKVPKQAYWIHPADDGVVAFAGLYEFWRDRSRADDDPDRWLVSTTIVTRAAAGELARIHDRTPAILPRSAWDAWLDPAVGAEEAYGLLDMTEAPLAVRPISSRVGNVRNDDPGLIEPDPAPLDPDVVRVG</sequence>
<evidence type="ECO:0000256" key="2">
    <source>
        <dbReference type="ARBA" id="ARBA00022670"/>
    </source>
</evidence>
<feature type="region of interest" description="Disordered" evidence="9">
    <location>
        <begin position="238"/>
        <end position="261"/>
    </location>
</feature>
<evidence type="ECO:0000256" key="7">
    <source>
        <dbReference type="ARBA" id="ARBA00023239"/>
    </source>
</evidence>
<protein>
    <recommendedName>
        <fullName evidence="8">Abasic site processing protein</fullName>
        <ecNumber evidence="8">3.4.-.-</ecNumber>
    </recommendedName>
</protein>
<dbReference type="PANTHER" id="PTHR13604:SF0">
    <property type="entry name" value="ABASIC SITE PROCESSING PROTEIN HMCES"/>
    <property type="match status" value="1"/>
</dbReference>
<keyword evidence="11" id="KW-1185">Reference proteome</keyword>
<comment type="caution">
    <text evidence="10">The sequence shown here is derived from an EMBL/GenBank/DDBJ whole genome shotgun (WGS) entry which is preliminary data.</text>
</comment>
<keyword evidence="6" id="KW-0238">DNA-binding</keyword>
<dbReference type="InterPro" id="IPR036590">
    <property type="entry name" value="SRAP-like"/>
</dbReference>
<evidence type="ECO:0000313" key="10">
    <source>
        <dbReference type="EMBL" id="PRZ07693.1"/>
    </source>
</evidence>
<dbReference type="EC" id="3.4.-.-" evidence="8"/>
<evidence type="ECO:0000256" key="4">
    <source>
        <dbReference type="ARBA" id="ARBA00022801"/>
    </source>
</evidence>
<dbReference type="EMBL" id="PVTX01000004">
    <property type="protein sequence ID" value="PRZ07693.1"/>
    <property type="molecule type" value="Genomic_DNA"/>
</dbReference>
<name>A0ABX5EHE1_9MICO</name>
<evidence type="ECO:0000256" key="3">
    <source>
        <dbReference type="ARBA" id="ARBA00022763"/>
    </source>
</evidence>
<reference evidence="10 11" key="1">
    <citation type="submission" date="2018-03" db="EMBL/GenBank/DDBJ databases">
        <title>Comparative analysis of microorganisms from saline springs in Andes Mountain Range, Colombia.</title>
        <authorList>
            <person name="Rubin E."/>
        </authorList>
    </citation>
    <scope>NUCLEOTIDE SEQUENCE [LARGE SCALE GENOMIC DNA]</scope>
    <source>
        <strain evidence="10 11">CG 23</strain>
    </source>
</reference>
<accession>A0ABX5EHE1</accession>
<keyword evidence="4 8" id="KW-0378">Hydrolase</keyword>